<evidence type="ECO:0000313" key="1">
    <source>
        <dbReference type="EMBL" id="ETN97693.1"/>
    </source>
</evidence>
<dbReference type="AlphaFoldDB" id="X6L8D9"/>
<keyword evidence="2" id="KW-1185">Reference proteome</keyword>
<dbReference type="OrthoDB" id="7762381at2759"/>
<proteinExistence type="predicted"/>
<accession>X6L8D9</accession>
<name>X6L8D9_RETFI</name>
<evidence type="ECO:0000313" key="2">
    <source>
        <dbReference type="Proteomes" id="UP000023152"/>
    </source>
</evidence>
<organism evidence="1 2">
    <name type="scientific">Reticulomyxa filosa</name>
    <dbReference type="NCBI Taxonomy" id="46433"/>
    <lineage>
        <taxon>Eukaryota</taxon>
        <taxon>Sar</taxon>
        <taxon>Rhizaria</taxon>
        <taxon>Retaria</taxon>
        <taxon>Foraminifera</taxon>
        <taxon>Monothalamids</taxon>
        <taxon>Reticulomyxidae</taxon>
        <taxon>Reticulomyxa</taxon>
    </lineage>
</organism>
<gene>
    <name evidence="1" type="ORF">RFI_39833</name>
</gene>
<protein>
    <submittedName>
        <fullName evidence="1">Uncharacterized protein</fullName>
    </submittedName>
</protein>
<comment type="caution">
    <text evidence="1">The sequence shown here is derived from an EMBL/GenBank/DDBJ whole genome shotgun (WGS) entry which is preliminary data.</text>
</comment>
<sequence>IYTQQKGICQGDSDSPIIAQLVRLYYEVEFFQKNGITNKNGFLQIYGYLDDVIYIIKKDQMNPINFCTFYLKEMYDPAWQLKVKIANATKYLDIELSTHIDNFRLQEEFPELFRENLFNQTIQGKPENFSKKDFPEEFQENLERLPQTSQGKLENFPKSFKKNLYQMEITIEIHNVKERWIHHSPFAKEKLDKQRYAHPKSFGKRNWYKQNYTFGLQMIEKIICKRVISHKSN</sequence>
<dbReference type="EMBL" id="ASPP01048913">
    <property type="protein sequence ID" value="ETN97693.1"/>
    <property type="molecule type" value="Genomic_DNA"/>
</dbReference>
<feature type="non-terminal residue" evidence="1">
    <location>
        <position position="1"/>
    </location>
</feature>
<reference evidence="1 2" key="1">
    <citation type="journal article" date="2013" name="Curr. Biol.">
        <title>The Genome of the Foraminiferan Reticulomyxa filosa.</title>
        <authorList>
            <person name="Glockner G."/>
            <person name="Hulsmann N."/>
            <person name="Schleicher M."/>
            <person name="Noegel A.A."/>
            <person name="Eichinger L."/>
            <person name="Gallinger C."/>
            <person name="Pawlowski J."/>
            <person name="Sierra R."/>
            <person name="Euteneuer U."/>
            <person name="Pillet L."/>
            <person name="Moustafa A."/>
            <person name="Platzer M."/>
            <person name="Groth M."/>
            <person name="Szafranski K."/>
            <person name="Schliwa M."/>
        </authorList>
    </citation>
    <scope>NUCLEOTIDE SEQUENCE [LARGE SCALE GENOMIC DNA]</scope>
</reference>
<dbReference type="Proteomes" id="UP000023152">
    <property type="component" value="Unassembled WGS sequence"/>
</dbReference>